<keyword evidence="2" id="KW-0456">Lyase</keyword>
<keyword evidence="1" id="KW-0556">Organic radical</keyword>
<evidence type="ECO:0000256" key="2">
    <source>
        <dbReference type="ARBA" id="ARBA00023239"/>
    </source>
</evidence>
<dbReference type="GO" id="GO:0008861">
    <property type="term" value="F:formate C-acetyltransferase activity"/>
    <property type="evidence" value="ECO:0007669"/>
    <property type="project" value="UniProtKB-EC"/>
</dbReference>
<dbReference type="PANTHER" id="PTHR43641">
    <property type="entry name" value="FORMATE ACETYLTRANSFERASE 3-RELATED"/>
    <property type="match status" value="1"/>
</dbReference>
<proteinExistence type="predicted"/>
<dbReference type="InterPro" id="IPR001150">
    <property type="entry name" value="Gly_radical"/>
</dbReference>
<organism evidence="5">
    <name type="scientific">anaerobic digester metagenome</name>
    <dbReference type="NCBI Taxonomy" id="1263854"/>
    <lineage>
        <taxon>unclassified sequences</taxon>
        <taxon>metagenomes</taxon>
        <taxon>ecological metagenomes</taxon>
    </lineage>
</organism>
<dbReference type="PROSITE" id="PS00850">
    <property type="entry name" value="GLY_RADICAL_1"/>
    <property type="match status" value="1"/>
</dbReference>
<dbReference type="SUPFAM" id="SSF51998">
    <property type="entry name" value="PFL-like glycyl radical enzymes"/>
    <property type="match status" value="1"/>
</dbReference>
<dbReference type="GO" id="GO:0005829">
    <property type="term" value="C:cytosol"/>
    <property type="evidence" value="ECO:0007669"/>
    <property type="project" value="TreeGrafter"/>
</dbReference>
<dbReference type="GO" id="GO:0016829">
    <property type="term" value="F:lyase activity"/>
    <property type="evidence" value="ECO:0007669"/>
    <property type="project" value="UniProtKB-KW"/>
</dbReference>
<name>A0A485M7Y6_9ZZZZ</name>
<feature type="domain" description="PFL" evidence="4">
    <location>
        <begin position="232"/>
        <end position="899"/>
    </location>
</feature>
<dbReference type="InterPro" id="IPR051215">
    <property type="entry name" value="GRE"/>
</dbReference>
<dbReference type="AlphaFoldDB" id="A0A485M7Y6"/>
<sequence length="1026" mass="113986">MKRSSGLTPLNLITRAVLGAVALAFNHGKRFKRHLKSPDGWIDFSVGIRTRTGTVGQTIIFRQGKVRVVRGIDGDADVVVNAADDTALTELATAPPGEVLTMMLRNRLAVEGNAAYLQLFIYYLSLLSGSGRIRMPRWLSGENRTYHDRDSSMQGLSISQGSEFLSRSVRKTGENGAVSLQCAAGKDSGPDLGLMPPSDRRKEHLKAHRLEDRNVVHLEDPYLSHLDLDDFPRLELLLHKNRTSRPEICAERPKLLTRWYRENGFEEAGPGRPWHPVLRQGLAFEYLMRCKKPVIAQAQLLAGSTTTNPVCGVVVYPDAQATMIWGELGSVDKRPLNPYDISAETIETLNDVFPFWMERSFHQWVNRMYNRPLCLSLSERFVAMVCSKAVCVSHTVPGLKAVLEKGTSGLIEDIRFKLQDGSLNEDGHATLEGMEHSLKGLEAYASNLATEARLQAAKAADPARRRELLHMARVCERVPRMPASTLDEAVQSVCTTWVGMHMENTNAGLSPGRLDQLLQPYYLADLKGIEPGEGREAYIRHAVELIGCLFLRICDHMPLSPDIGNILFGTSPPNQAITLGGVTPEGEDGVNDMTYIFLKVTEMLALPDPNINARINIEKNSETYIRRLCEVNFTTSATPSLHNDSAVFAALKQHGYPQEHINDWSATGCVEPTISGRHNGHTGAIMINLVAALEMALNNGRHPLMQIDLGPKTGEVEEFATFDQFFAAFAAQLEFLVDQTVELNNRYAEAHARLRPTPFLSSTIEGCIERARDMTSGGARYNTSGTANIGLADVTDSLTTIKKLVFDEGRVGFRELKEALDSDFRNAPALHAIVRNRVPLFGSGDPEALRMANRVACLVHDLFSMHRNTRGGRYTTGFWSMSQHTAYGNLSGALPSGRLSGMPFTPGLTPEPHASRNYLDFITDVARLKPEYMDNNMAFNVKLSPSPQESRERIVSNMAGYVKAYCHLGGMQMQFNVVDSRVLRDAMANPDRYRDLIVRISGYNAYFTALNRRQQLELIGRAEYRV</sequence>
<dbReference type="EMBL" id="CAADRM010000146">
    <property type="protein sequence ID" value="VFU18202.1"/>
    <property type="molecule type" value="Genomic_DNA"/>
</dbReference>
<accession>A0A485M7Y6</accession>
<dbReference type="InterPro" id="IPR019777">
    <property type="entry name" value="Form_AcTrfase_GR_CS"/>
</dbReference>
<dbReference type="Gene3D" id="3.20.70.20">
    <property type="match status" value="1"/>
</dbReference>
<dbReference type="EC" id="2.3.1.54" evidence="5"/>
<protein>
    <submittedName>
        <fullName evidence="5">Formate C-acetyltransferase</fullName>
        <ecNumber evidence="5">2.3.1.54</ecNumber>
    </submittedName>
</protein>
<reference evidence="5" key="1">
    <citation type="submission" date="2019-03" db="EMBL/GenBank/DDBJ databases">
        <authorList>
            <person name="Hao L."/>
        </authorList>
    </citation>
    <scope>NUCLEOTIDE SEQUENCE</scope>
</reference>
<dbReference type="Pfam" id="PF02901">
    <property type="entry name" value="PFL-like"/>
    <property type="match status" value="1"/>
</dbReference>
<keyword evidence="5" id="KW-0012">Acyltransferase</keyword>
<dbReference type="InterPro" id="IPR004184">
    <property type="entry name" value="PFL_dom"/>
</dbReference>
<dbReference type="PANTHER" id="PTHR43641:SF2">
    <property type="entry name" value="DEHYDRATASE YBIW-RELATED"/>
    <property type="match status" value="1"/>
</dbReference>
<feature type="domain" description="Glycine radical" evidence="3">
    <location>
        <begin position="906"/>
        <end position="1026"/>
    </location>
</feature>
<evidence type="ECO:0000313" key="5">
    <source>
        <dbReference type="EMBL" id="VFU18202.1"/>
    </source>
</evidence>
<keyword evidence="5" id="KW-0808">Transferase</keyword>
<dbReference type="PROSITE" id="PS51554">
    <property type="entry name" value="PFL"/>
    <property type="match status" value="1"/>
</dbReference>
<evidence type="ECO:0000259" key="3">
    <source>
        <dbReference type="PROSITE" id="PS51149"/>
    </source>
</evidence>
<gene>
    <name evidence="5" type="ORF">SCFA_790021</name>
</gene>
<dbReference type="PROSITE" id="PS51149">
    <property type="entry name" value="GLY_RADICAL_2"/>
    <property type="match status" value="1"/>
</dbReference>
<evidence type="ECO:0000256" key="1">
    <source>
        <dbReference type="ARBA" id="ARBA00022818"/>
    </source>
</evidence>
<dbReference type="Pfam" id="PF01228">
    <property type="entry name" value="Gly_radical"/>
    <property type="match status" value="1"/>
</dbReference>
<evidence type="ECO:0000259" key="4">
    <source>
        <dbReference type="PROSITE" id="PS51554"/>
    </source>
</evidence>